<name>A0ABW2CDV6_9ACTN</name>
<comment type="caution">
    <text evidence="2">The sequence shown here is derived from an EMBL/GenBank/DDBJ whole genome shotgun (WGS) entry which is preliminary data.</text>
</comment>
<dbReference type="EMBL" id="JBHSXS010000001">
    <property type="protein sequence ID" value="MFC6878645.1"/>
    <property type="molecule type" value="Genomic_DNA"/>
</dbReference>
<dbReference type="Proteomes" id="UP001596380">
    <property type="component" value="Unassembled WGS sequence"/>
</dbReference>
<gene>
    <name evidence="2" type="ORF">ACFQKB_02580</name>
</gene>
<feature type="transmembrane region" description="Helical" evidence="1">
    <location>
        <begin position="92"/>
        <end position="115"/>
    </location>
</feature>
<evidence type="ECO:0000313" key="3">
    <source>
        <dbReference type="Proteomes" id="UP001596380"/>
    </source>
</evidence>
<evidence type="ECO:0000256" key="1">
    <source>
        <dbReference type="SAM" id="Phobius"/>
    </source>
</evidence>
<reference evidence="3" key="1">
    <citation type="journal article" date="2019" name="Int. J. Syst. Evol. Microbiol.">
        <title>The Global Catalogue of Microorganisms (GCM) 10K type strain sequencing project: providing services to taxonomists for standard genome sequencing and annotation.</title>
        <authorList>
            <consortium name="The Broad Institute Genomics Platform"/>
            <consortium name="The Broad Institute Genome Sequencing Center for Infectious Disease"/>
            <person name="Wu L."/>
            <person name="Ma J."/>
        </authorList>
    </citation>
    <scope>NUCLEOTIDE SEQUENCE [LARGE SCALE GENOMIC DNA]</scope>
    <source>
        <strain evidence="3">JCM 3369</strain>
    </source>
</reference>
<dbReference type="RefSeq" id="WP_378063021.1">
    <property type="nucleotide sequence ID" value="NZ_JBHSXS010000001.1"/>
</dbReference>
<feature type="transmembrane region" description="Helical" evidence="1">
    <location>
        <begin position="135"/>
        <end position="160"/>
    </location>
</feature>
<organism evidence="2 3">
    <name type="scientific">Actinomadura yumaensis</name>
    <dbReference type="NCBI Taxonomy" id="111807"/>
    <lineage>
        <taxon>Bacteria</taxon>
        <taxon>Bacillati</taxon>
        <taxon>Actinomycetota</taxon>
        <taxon>Actinomycetes</taxon>
        <taxon>Streptosporangiales</taxon>
        <taxon>Thermomonosporaceae</taxon>
        <taxon>Actinomadura</taxon>
    </lineage>
</organism>
<proteinExistence type="predicted"/>
<keyword evidence="1" id="KW-1133">Transmembrane helix</keyword>
<evidence type="ECO:0000313" key="2">
    <source>
        <dbReference type="EMBL" id="MFC6878645.1"/>
    </source>
</evidence>
<keyword evidence="1" id="KW-0472">Membrane</keyword>
<protein>
    <submittedName>
        <fullName evidence="2">Uncharacterized protein</fullName>
    </submittedName>
</protein>
<feature type="transmembrane region" description="Helical" evidence="1">
    <location>
        <begin position="51"/>
        <end position="71"/>
    </location>
</feature>
<accession>A0ABW2CDV6</accession>
<keyword evidence="3" id="KW-1185">Reference proteome</keyword>
<keyword evidence="1" id="KW-0812">Transmembrane</keyword>
<sequence>MPPWANRVAHLVPFTVLPSGVWRIALGLGVPVGFHGELADLYHAPDWRLTPYVFALSLLAEGCALLTLGLVRPWGEVFPRWLPFVGGRNVPVPFAVALASAGAVAVTLLCTTMLFQVSGPDAMGDPDAPRGLAAWVMGLCYAPMLLWGPLLAVVTAAYYLRRRGLTPSPTGGRGRTRRGTAARP</sequence>